<dbReference type="eggNOG" id="ENOG502QREW">
    <property type="taxonomic scope" value="Eukaryota"/>
</dbReference>
<keyword evidence="2" id="KW-0158">Chromosome</keyword>
<keyword evidence="6" id="KW-1185">Reference proteome</keyword>
<dbReference type="EMBL" id="AYCK01026333">
    <property type="status" value="NOT_ANNOTATED_CDS"/>
    <property type="molecule type" value="Genomic_DNA"/>
</dbReference>
<evidence type="ECO:0000259" key="4">
    <source>
        <dbReference type="SMART" id="SM00968"/>
    </source>
</evidence>
<reference evidence="5" key="2">
    <citation type="submission" date="2025-08" db="UniProtKB">
        <authorList>
            <consortium name="Ensembl"/>
        </authorList>
    </citation>
    <scope>IDENTIFICATION</scope>
</reference>
<dbReference type="Gene3D" id="3.30.70.1620">
    <property type="match status" value="1"/>
</dbReference>
<dbReference type="PANTHER" id="PTHR22640">
    <property type="entry name" value="STRUCTURAL MAINTENANCE OF CHROMOSOMES FLEXIBLE HINGE DOMAIN-CONTAINING PROTEIN 1"/>
    <property type="match status" value="1"/>
</dbReference>
<evidence type="ECO:0000313" key="5">
    <source>
        <dbReference type="Ensembl" id="ENSPFOP00000026478.1"/>
    </source>
</evidence>
<dbReference type="Ensembl" id="ENSPFOT00000029766.1">
    <property type="protein sequence ID" value="ENSPFOP00000026478.1"/>
    <property type="gene ID" value="ENSPFOG00000022530.1"/>
</dbReference>
<dbReference type="InterPro" id="IPR036277">
    <property type="entry name" value="SMC_hinge_sf"/>
</dbReference>
<dbReference type="Gene3D" id="1.20.1060.20">
    <property type="match status" value="1"/>
</dbReference>
<dbReference type="InterPro" id="IPR010935">
    <property type="entry name" value="SMC_hinge"/>
</dbReference>
<reference evidence="6" key="1">
    <citation type="submission" date="2013-10" db="EMBL/GenBank/DDBJ databases">
        <authorList>
            <person name="Schartl M."/>
            <person name="Warren W."/>
        </authorList>
    </citation>
    <scope>NUCLEOTIDE SEQUENCE [LARGE SCALE GENOMIC DNA]</scope>
    <source>
        <strain evidence="6">female</strain>
    </source>
</reference>
<reference evidence="5" key="3">
    <citation type="submission" date="2025-09" db="UniProtKB">
        <authorList>
            <consortium name="Ensembl"/>
        </authorList>
    </citation>
    <scope>IDENTIFICATION</scope>
</reference>
<feature type="region of interest" description="Disordered" evidence="3">
    <location>
        <begin position="345"/>
        <end position="369"/>
    </location>
</feature>
<dbReference type="AlphaFoldDB" id="A0A096M4Y7"/>
<proteinExistence type="predicted"/>
<comment type="subcellular location">
    <subcellularLocation>
        <location evidence="1">Chromosome</location>
    </subcellularLocation>
</comment>
<protein>
    <recommendedName>
        <fullName evidence="4">SMC hinge domain-containing protein</fullName>
    </recommendedName>
</protein>
<dbReference type="GO" id="GO:0051276">
    <property type="term" value="P:chromosome organization"/>
    <property type="evidence" value="ECO:0007669"/>
    <property type="project" value="InterPro"/>
</dbReference>
<evidence type="ECO:0000256" key="2">
    <source>
        <dbReference type="ARBA" id="ARBA00022454"/>
    </source>
</evidence>
<dbReference type="STRING" id="48698.ENSPFOP00000026478"/>
<evidence type="ECO:0000256" key="1">
    <source>
        <dbReference type="ARBA" id="ARBA00004286"/>
    </source>
</evidence>
<dbReference type="OMA" id="DHANAYR"/>
<accession>A0A096M4Y7</accession>
<feature type="compositionally biased region" description="Basic and acidic residues" evidence="3">
    <location>
        <begin position="345"/>
        <end position="356"/>
    </location>
</feature>
<dbReference type="SUPFAM" id="SSF75553">
    <property type="entry name" value="Smc hinge domain"/>
    <property type="match status" value="1"/>
</dbReference>
<dbReference type="GO" id="GO:0005524">
    <property type="term" value="F:ATP binding"/>
    <property type="evidence" value="ECO:0007669"/>
    <property type="project" value="InterPro"/>
</dbReference>
<evidence type="ECO:0000313" key="6">
    <source>
        <dbReference type="Proteomes" id="UP000028760"/>
    </source>
</evidence>
<sequence>MGRLPDVQVPTKVQEARFHQVSYRDHSVSFSFTIVPCPDEPARLKATVVGKAFTGSIKNVLDVNKEETLTEVLEECRIPVSQSSSIQNINSLLREKTTEKKRIERTPRRVFPLSNRSGPDILGMVGHLAHISDDNAAWVISWHLAGNMDCVITKTTAEAQKIFHSERGRQQVMALDNIYVNPGNRPLPHIKNGLELFSPVGNPLYARNLLIYTTEEESCERVFKNILGNTILMDDIESATNYRKAVIEKGNYCPTILTLDGNRLGASGNLGGAQNKAPHKDMVKKFGAPLPQRYYELQQEIELLIQYRSALEKKEDAEDERKNTILTLSEIQQEMDETKAELQEIERRLGKRRPEDISEPSGLMIKRPR</sequence>
<organism evidence="5 6">
    <name type="scientific">Poecilia formosa</name>
    <name type="common">Amazon molly</name>
    <name type="synonym">Limia formosa</name>
    <dbReference type="NCBI Taxonomy" id="48698"/>
    <lineage>
        <taxon>Eukaryota</taxon>
        <taxon>Metazoa</taxon>
        <taxon>Chordata</taxon>
        <taxon>Craniata</taxon>
        <taxon>Vertebrata</taxon>
        <taxon>Euteleostomi</taxon>
        <taxon>Actinopterygii</taxon>
        <taxon>Neopterygii</taxon>
        <taxon>Teleostei</taxon>
        <taxon>Neoteleostei</taxon>
        <taxon>Acanthomorphata</taxon>
        <taxon>Ovalentaria</taxon>
        <taxon>Atherinomorphae</taxon>
        <taxon>Cyprinodontiformes</taxon>
        <taxon>Poeciliidae</taxon>
        <taxon>Poeciliinae</taxon>
        <taxon>Poecilia</taxon>
    </lineage>
</organism>
<feature type="domain" description="SMC hinge" evidence="4">
    <location>
        <begin position="119"/>
        <end position="243"/>
    </location>
</feature>
<dbReference type="InterPro" id="IPR038892">
    <property type="entry name" value="SMCHD1"/>
</dbReference>
<dbReference type="Pfam" id="PF06470">
    <property type="entry name" value="SMC_hinge"/>
    <property type="match status" value="1"/>
</dbReference>
<dbReference type="SMART" id="SM00968">
    <property type="entry name" value="SMC_hinge"/>
    <property type="match status" value="1"/>
</dbReference>
<dbReference type="GO" id="GO:0005694">
    <property type="term" value="C:chromosome"/>
    <property type="evidence" value="ECO:0007669"/>
    <property type="project" value="UniProtKB-SubCell"/>
</dbReference>
<dbReference type="EMBL" id="AYCK01026334">
    <property type="status" value="NOT_ANNOTATED_CDS"/>
    <property type="molecule type" value="Genomic_DNA"/>
</dbReference>
<dbReference type="GeneTree" id="ENSGT00390000006950"/>
<evidence type="ECO:0000256" key="3">
    <source>
        <dbReference type="SAM" id="MobiDB-lite"/>
    </source>
</evidence>
<dbReference type="GO" id="GO:0006302">
    <property type="term" value="P:double-strand break repair"/>
    <property type="evidence" value="ECO:0007669"/>
    <property type="project" value="InterPro"/>
</dbReference>
<name>A0A096M4Y7_POEFO</name>
<dbReference type="Proteomes" id="UP000028760">
    <property type="component" value="Unassembled WGS sequence"/>
</dbReference>
<dbReference type="PANTHER" id="PTHR22640:SF2">
    <property type="entry name" value="STRUCTURAL MAINTENANCE OF CHROMOSOMES FLEXIBLE HINGE DOMAIN-CONTAINING PROTEIN 1"/>
    <property type="match status" value="1"/>
</dbReference>